<dbReference type="Proteomes" id="UP000293036">
    <property type="component" value="Unassembled WGS sequence"/>
</dbReference>
<evidence type="ECO:0000256" key="4">
    <source>
        <dbReference type="ARBA" id="ARBA00012438"/>
    </source>
</evidence>
<evidence type="ECO:0000256" key="15">
    <source>
        <dbReference type="SAM" id="Phobius"/>
    </source>
</evidence>
<dbReference type="InterPro" id="IPR036097">
    <property type="entry name" value="HisK_dim/P_sf"/>
</dbReference>
<evidence type="ECO:0000256" key="12">
    <source>
        <dbReference type="ARBA" id="ARBA00023012"/>
    </source>
</evidence>
<keyword evidence="10" id="KW-0067">ATP-binding</keyword>
<dbReference type="EC" id="2.7.13.3" evidence="4"/>
<keyword evidence="5" id="KW-0597">Phosphoprotein</keyword>
<comment type="catalytic activity">
    <reaction evidence="1">
        <text>ATP + protein L-histidine = ADP + protein N-phospho-L-histidine.</text>
        <dbReference type="EC" id="2.7.13.3"/>
    </reaction>
</comment>
<evidence type="ECO:0000313" key="17">
    <source>
        <dbReference type="EMBL" id="TBW20856.1"/>
    </source>
</evidence>
<dbReference type="SMART" id="SM00388">
    <property type="entry name" value="HisKA"/>
    <property type="match status" value="1"/>
</dbReference>
<dbReference type="InterPro" id="IPR052023">
    <property type="entry name" value="Histidine_kinase_KdpD"/>
</dbReference>
<reference evidence="17 18" key="1">
    <citation type="submission" date="2019-02" db="EMBL/GenBank/DDBJ databases">
        <title>Arcanobacterium bovis sp. nov., isolated from the milk of a cow with mastitis.</title>
        <authorList>
            <person name="Sammra O."/>
            <person name="Foster G."/>
            <person name="Hassan A."/>
            <person name="Alssahen M."/>
            <person name="Laemmler C."/>
            <person name="Borowiak M."/>
            <person name="Malorny B."/>
            <person name="Abdulmawjood A."/>
        </authorList>
    </citation>
    <scope>NUCLEOTIDE SEQUENCE [LARGE SCALE GENOMIC DNA]</scope>
    <source>
        <strain evidence="17 18">C605018/01/1</strain>
    </source>
</reference>
<evidence type="ECO:0000256" key="9">
    <source>
        <dbReference type="ARBA" id="ARBA00022777"/>
    </source>
</evidence>
<evidence type="ECO:0000256" key="2">
    <source>
        <dbReference type="ARBA" id="ARBA00004141"/>
    </source>
</evidence>
<protein>
    <recommendedName>
        <fullName evidence="4">histidine kinase</fullName>
        <ecNumber evidence="4">2.7.13.3</ecNumber>
    </recommendedName>
</protein>
<keyword evidence="8" id="KW-0547">Nucleotide-binding</keyword>
<gene>
    <name evidence="17" type="ORF">EZJ44_07980</name>
</gene>
<dbReference type="InterPro" id="IPR036890">
    <property type="entry name" value="HATPase_C_sf"/>
</dbReference>
<dbReference type="InterPro" id="IPR038318">
    <property type="entry name" value="KdpD_sf"/>
</dbReference>
<feature type="region of interest" description="Disordered" evidence="14">
    <location>
        <begin position="101"/>
        <end position="122"/>
    </location>
</feature>
<dbReference type="SMART" id="SM00387">
    <property type="entry name" value="HATPase_c"/>
    <property type="match status" value="1"/>
</dbReference>
<dbReference type="InterPro" id="IPR005467">
    <property type="entry name" value="His_kinase_dom"/>
</dbReference>
<keyword evidence="9" id="KW-0418">Kinase</keyword>
<comment type="caution">
    <text evidence="17">The sequence shown here is derived from an EMBL/GenBank/DDBJ whole genome shotgun (WGS) entry which is preliminary data.</text>
</comment>
<dbReference type="RefSeq" id="WP_131282209.1">
    <property type="nucleotide sequence ID" value="NZ_JBHSLR010000003.1"/>
</dbReference>
<comment type="subcellular location">
    <subcellularLocation>
        <location evidence="3">Cell membrane</location>
    </subcellularLocation>
    <subcellularLocation>
        <location evidence="2">Membrane</location>
        <topology evidence="2">Multi-pass membrane protein</topology>
    </subcellularLocation>
</comment>
<dbReference type="SUPFAM" id="SSF47384">
    <property type="entry name" value="Homodimeric domain of signal transducing histidine kinase"/>
    <property type="match status" value="1"/>
</dbReference>
<dbReference type="InterPro" id="IPR027417">
    <property type="entry name" value="P-loop_NTPase"/>
</dbReference>
<evidence type="ECO:0000256" key="10">
    <source>
        <dbReference type="ARBA" id="ARBA00022840"/>
    </source>
</evidence>
<organism evidence="17 18">
    <name type="scientific">Arcanobacterium bovis</name>
    <dbReference type="NCBI Taxonomy" id="2529275"/>
    <lineage>
        <taxon>Bacteria</taxon>
        <taxon>Bacillati</taxon>
        <taxon>Actinomycetota</taxon>
        <taxon>Actinomycetes</taxon>
        <taxon>Actinomycetales</taxon>
        <taxon>Actinomycetaceae</taxon>
        <taxon>Arcanobacterium</taxon>
    </lineage>
</organism>
<feature type="transmembrane region" description="Helical" evidence="15">
    <location>
        <begin position="501"/>
        <end position="521"/>
    </location>
</feature>
<feature type="transmembrane region" description="Helical" evidence="15">
    <location>
        <begin position="464"/>
        <end position="489"/>
    </location>
</feature>
<dbReference type="SUPFAM" id="SSF55874">
    <property type="entry name" value="ATPase domain of HSP90 chaperone/DNA topoisomerase II/histidine kinase"/>
    <property type="match status" value="1"/>
</dbReference>
<dbReference type="Gene3D" id="3.40.50.300">
    <property type="entry name" value="P-loop containing nucleotide triphosphate hydrolases"/>
    <property type="match status" value="2"/>
</dbReference>
<accession>A0A4Q9V0I3</accession>
<dbReference type="InterPro" id="IPR003661">
    <property type="entry name" value="HisK_dim/P_dom"/>
</dbReference>
<evidence type="ECO:0000256" key="7">
    <source>
        <dbReference type="ARBA" id="ARBA00022692"/>
    </source>
</evidence>
<dbReference type="GO" id="GO:0005886">
    <property type="term" value="C:plasma membrane"/>
    <property type="evidence" value="ECO:0007669"/>
    <property type="project" value="UniProtKB-SubCell"/>
</dbReference>
<dbReference type="Pfam" id="PF00512">
    <property type="entry name" value="HisKA"/>
    <property type="match status" value="1"/>
</dbReference>
<dbReference type="InterPro" id="IPR003852">
    <property type="entry name" value="Sig_transdc_His_kinase_KdpD_N"/>
</dbReference>
<dbReference type="Pfam" id="PF13493">
    <property type="entry name" value="DUF4118"/>
    <property type="match status" value="1"/>
</dbReference>
<dbReference type="InterPro" id="IPR025201">
    <property type="entry name" value="KdpD_TM"/>
</dbReference>
<keyword evidence="6" id="KW-0808">Transferase</keyword>
<keyword evidence="11 15" id="KW-1133">Transmembrane helix</keyword>
<dbReference type="OrthoDB" id="9757990at2"/>
<dbReference type="Pfam" id="PF02518">
    <property type="entry name" value="HATPase_c"/>
    <property type="match status" value="1"/>
</dbReference>
<evidence type="ECO:0000256" key="8">
    <source>
        <dbReference type="ARBA" id="ARBA00022741"/>
    </source>
</evidence>
<evidence type="ECO:0000256" key="14">
    <source>
        <dbReference type="SAM" id="MobiDB-lite"/>
    </source>
</evidence>
<evidence type="ECO:0000256" key="6">
    <source>
        <dbReference type="ARBA" id="ARBA00022679"/>
    </source>
</evidence>
<evidence type="ECO:0000259" key="16">
    <source>
        <dbReference type="PROSITE" id="PS50109"/>
    </source>
</evidence>
<evidence type="ECO:0000256" key="1">
    <source>
        <dbReference type="ARBA" id="ARBA00000085"/>
    </source>
</evidence>
<dbReference type="PROSITE" id="PS50109">
    <property type="entry name" value="HIS_KIN"/>
    <property type="match status" value="1"/>
</dbReference>
<evidence type="ECO:0000313" key="18">
    <source>
        <dbReference type="Proteomes" id="UP000293036"/>
    </source>
</evidence>
<dbReference type="GO" id="GO:0000155">
    <property type="term" value="F:phosphorelay sensor kinase activity"/>
    <property type="evidence" value="ECO:0007669"/>
    <property type="project" value="InterPro"/>
</dbReference>
<dbReference type="InterPro" id="IPR004358">
    <property type="entry name" value="Sig_transdc_His_kin-like_C"/>
</dbReference>
<keyword evidence="13 15" id="KW-0472">Membrane</keyword>
<dbReference type="EMBL" id="SJDT01000007">
    <property type="protein sequence ID" value="TBW20856.1"/>
    <property type="molecule type" value="Genomic_DNA"/>
</dbReference>
<keyword evidence="18" id="KW-1185">Reference proteome</keyword>
<dbReference type="Gene3D" id="1.20.120.620">
    <property type="entry name" value="Backbone structure of the membrane domain of e. Coli histidine kinase receptor kdpd"/>
    <property type="match status" value="1"/>
</dbReference>
<evidence type="ECO:0000256" key="5">
    <source>
        <dbReference type="ARBA" id="ARBA00022553"/>
    </source>
</evidence>
<feature type="domain" description="Histidine kinase" evidence="16">
    <location>
        <begin position="682"/>
        <end position="892"/>
    </location>
</feature>
<dbReference type="InterPro" id="IPR003594">
    <property type="entry name" value="HATPase_dom"/>
</dbReference>
<sequence>MVERGHLKVYLGFAPGVGKTYTMLREAHELQARGTKVIVGVVEDHGRPNTKALIDGLTVMPRKEVHIGQSTFGELDVDACIAAAPEVVLVDELAHTVVVPPKTTMPKAPPQNRAVPNHTSPRVTMQHVTTPDATAANASKPSASEPVQTKRWHDVERLLDAGINVVSTLNVQHIESLNDVVAAVTGTRQRETVPDHVLRNADEIELIDLSPDALRIRLSKGDIYRAEQIEAALSNYFRLGNLSALRELALLWLADRVDEGLAKYRAAKEIKDNWPARERLIVAVRGLPGDETLIRRGARIIGRIPEGEMIVVHVASGDGIQLANNDHLEKLQELTESLGAQWRLIVGDDVASTLVDFARSVNASQLVVGLSRRAVGFVGGLTSKRLIKAAKGIDVHIVSAEPARHSAREKLVHKRHARSILRRAMSWLVALIGPVALAGLVSLWNPSEEYLSTILLSNLTVVVFTTLLGGLWPGIVSVLLVSFLVNWFYTPPVHTLTITEPVNIAQIMLFFVIASAVAWVVDIADRRAALAARAQRRATLLAELASGVISGGDDLRGLLERLRETFTLEAVDLQRYDKRYNRWITVASSDRARIGSQNCTFDSSASSEKIPVPDTSQTKIPIDDTMRFVAQGRVLTAEDIEIIEAHGPRIVIILDRQEIDAMRRATAALEAGNRVGSAVLAAVSHDLRTPLAAIKAAASTLALEEVQLSAADQRQLITSLCASTDNLDIVVGNLLDMSRLNSNAVHVHRVPTNIGDVIDAMLTELNDAAPWIDVDLPDDLPLVEGDPGLIQRVLANLVNNCRRHASQSRIRIVAGAVWDTVEVRVVDHGPGIPREKWADLFTPFHNISDRHAGLGLGLAVAHGFAEEMGGDLTIEETPCGGATFVLTLKTAKGEVPKTGTDKALKLVKGNGDGKNTGC</sequence>
<dbReference type="PANTHER" id="PTHR45569">
    <property type="entry name" value="SENSOR PROTEIN KDPD"/>
    <property type="match status" value="1"/>
</dbReference>
<dbReference type="Pfam" id="PF02702">
    <property type="entry name" value="KdpD"/>
    <property type="match status" value="2"/>
</dbReference>
<evidence type="ECO:0000256" key="3">
    <source>
        <dbReference type="ARBA" id="ARBA00004236"/>
    </source>
</evidence>
<dbReference type="PANTHER" id="PTHR45569:SF1">
    <property type="entry name" value="SENSOR PROTEIN KDPD"/>
    <property type="match status" value="1"/>
</dbReference>
<dbReference type="Gene3D" id="3.30.565.10">
    <property type="entry name" value="Histidine kinase-like ATPase, C-terminal domain"/>
    <property type="match status" value="1"/>
</dbReference>
<dbReference type="CDD" id="cd00082">
    <property type="entry name" value="HisKA"/>
    <property type="match status" value="1"/>
</dbReference>
<keyword evidence="7 15" id="KW-0812">Transmembrane</keyword>
<dbReference type="PRINTS" id="PR00344">
    <property type="entry name" value="BCTRLSENSOR"/>
</dbReference>
<keyword evidence="12" id="KW-0902">Two-component regulatory system</keyword>
<feature type="transmembrane region" description="Helical" evidence="15">
    <location>
        <begin position="424"/>
        <end position="444"/>
    </location>
</feature>
<evidence type="ECO:0000256" key="11">
    <source>
        <dbReference type="ARBA" id="ARBA00022989"/>
    </source>
</evidence>
<dbReference type="Gene3D" id="1.10.287.130">
    <property type="match status" value="1"/>
</dbReference>
<dbReference type="AlphaFoldDB" id="A0A4Q9V0I3"/>
<dbReference type="GO" id="GO:0005524">
    <property type="term" value="F:ATP binding"/>
    <property type="evidence" value="ECO:0007669"/>
    <property type="project" value="UniProtKB-KW"/>
</dbReference>
<evidence type="ECO:0000256" key="13">
    <source>
        <dbReference type="ARBA" id="ARBA00023136"/>
    </source>
</evidence>
<name>A0A4Q9V0I3_9ACTO</name>
<dbReference type="SUPFAM" id="SSF52402">
    <property type="entry name" value="Adenine nucleotide alpha hydrolases-like"/>
    <property type="match status" value="1"/>
</dbReference>
<proteinExistence type="predicted"/>